<sequence>MIYYRGGGDCGSGGCDGGGDCGSGGCDGGGDCGGGDGGGGDGGGGGDCGSGGCDGGVLNPMQHEYISQMQVRYSMELIDRELT</sequence>
<evidence type="ECO:0000313" key="3">
    <source>
        <dbReference type="WBParaSite" id="ECPE_0000798501-mRNA-1"/>
    </source>
</evidence>
<proteinExistence type="predicted"/>
<reference evidence="3" key="1">
    <citation type="submission" date="2016-06" db="UniProtKB">
        <authorList>
            <consortium name="WormBaseParasite"/>
        </authorList>
    </citation>
    <scope>IDENTIFICATION</scope>
</reference>
<gene>
    <name evidence="1" type="ORF">ECPE_LOCUS7964</name>
</gene>
<evidence type="ECO:0000313" key="1">
    <source>
        <dbReference type="EMBL" id="VDP82458.1"/>
    </source>
</evidence>
<evidence type="ECO:0000313" key="2">
    <source>
        <dbReference type="Proteomes" id="UP000272942"/>
    </source>
</evidence>
<dbReference type="Proteomes" id="UP000272942">
    <property type="component" value="Unassembled WGS sequence"/>
</dbReference>
<protein>
    <submittedName>
        <fullName evidence="1 3">Uncharacterized protein</fullName>
    </submittedName>
</protein>
<name>A0A183ALX9_9TREM</name>
<organism evidence="3">
    <name type="scientific">Echinostoma caproni</name>
    <dbReference type="NCBI Taxonomy" id="27848"/>
    <lineage>
        <taxon>Eukaryota</taxon>
        <taxon>Metazoa</taxon>
        <taxon>Spiralia</taxon>
        <taxon>Lophotrochozoa</taxon>
        <taxon>Platyhelminthes</taxon>
        <taxon>Trematoda</taxon>
        <taxon>Digenea</taxon>
        <taxon>Plagiorchiida</taxon>
        <taxon>Echinostomata</taxon>
        <taxon>Echinostomatoidea</taxon>
        <taxon>Echinostomatidae</taxon>
        <taxon>Echinostoma</taxon>
    </lineage>
</organism>
<dbReference type="AlphaFoldDB" id="A0A183ALX9"/>
<accession>A0A183ALX9</accession>
<keyword evidence="2" id="KW-1185">Reference proteome</keyword>
<dbReference type="WBParaSite" id="ECPE_0000798501-mRNA-1">
    <property type="protein sequence ID" value="ECPE_0000798501-mRNA-1"/>
    <property type="gene ID" value="ECPE_0000798501"/>
</dbReference>
<reference evidence="1 2" key="2">
    <citation type="submission" date="2018-11" db="EMBL/GenBank/DDBJ databases">
        <authorList>
            <consortium name="Pathogen Informatics"/>
        </authorList>
    </citation>
    <scope>NUCLEOTIDE SEQUENCE [LARGE SCALE GENOMIC DNA]</scope>
    <source>
        <strain evidence="1 2">Egypt</strain>
    </source>
</reference>
<dbReference type="EMBL" id="UZAN01045324">
    <property type="protein sequence ID" value="VDP82458.1"/>
    <property type="molecule type" value="Genomic_DNA"/>
</dbReference>